<dbReference type="Gene3D" id="3.30.40.10">
    <property type="entry name" value="Zinc/RING finger domain, C3HC4 (zinc finger)"/>
    <property type="match status" value="1"/>
</dbReference>
<dbReference type="EMBL" id="KV784353">
    <property type="protein sequence ID" value="OEU22880.1"/>
    <property type="molecule type" value="Genomic_DNA"/>
</dbReference>
<feature type="non-terminal residue" evidence="6">
    <location>
        <position position="1"/>
    </location>
</feature>
<dbReference type="Pfam" id="PF00628">
    <property type="entry name" value="PHD"/>
    <property type="match status" value="1"/>
</dbReference>
<feature type="non-terminal residue" evidence="6">
    <location>
        <position position="51"/>
    </location>
</feature>
<name>A0A1E7FXK8_9STRA</name>
<dbReference type="KEGG" id="fcy:FRACYDRAFT_165607"/>
<evidence type="ECO:0000313" key="7">
    <source>
        <dbReference type="Proteomes" id="UP000095751"/>
    </source>
</evidence>
<sequence>SVTSTESGCQVCGFDDDHANLLLCEGCETELHTYCLDPPLEKVPEGDWFCG</sequence>
<dbReference type="PANTHER" id="PTHR47162:SF10">
    <property type="entry name" value="METHYL-CPG-BINDING DOMAIN-CONTAINING PROTEIN 9 ISOFORM X1"/>
    <property type="match status" value="1"/>
</dbReference>
<proteinExistence type="predicted"/>
<dbReference type="AlphaFoldDB" id="A0A1E7FXK8"/>
<organism evidence="6 7">
    <name type="scientific">Fragilariopsis cylindrus CCMP1102</name>
    <dbReference type="NCBI Taxonomy" id="635003"/>
    <lineage>
        <taxon>Eukaryota</taxon>
        <taxon>Sar</taxon>
        <taxon>Stramenopiles</taxon>
        <taxon>Ochrophyta</taxon>
        <taxon>Bacillariophyta</taxon>
        <taxon>Bacillariophyceae</taxon>
        <taxon>Bacillariophycidae</taxon>
        <taxon>Bacillariales</taxon>
        <taxon>Bacillariaceae</taxon>
        <taxon>Fragilariopsis</taxon>
    </lineage>
</organism>
<gene>
    <name evidence="6" type="ORF">FRACYDRAFT_165607</name>
</gene>
<evidence type="ECO:0000256" key="1">
    <source>
        <dbReference type="ARBA" id="ARBA00022723"/>
    </source>
</evidence>
<dbReference type="InterPro" id="IPR001965">
    <property type="entry name" value="Znf_PHD"/>
</dbReference>
<dbReference type="OrthoDB" id="432829at2759"/>
<evidence type="ECO:0000256" key="2">
    <source>
        <dbReference type="ARBA" id="ARBA00022771"/>
    </source>
</evidence>
<keyword evidence="2 4" id="KW-0863">Zinc-finger</keyword>
<evidence type="ECO:0000256" key="4">
    <source>
        <dbReference type="PROSITE-ProRule" id="PRU00146"/>
    </source>
</evidence>
<evidence type="ECO:0000313" key="6">
    <source>
        <dbReference type="EMBL" id="OEU22880.1"/>
    </source>
</evidence>
<keyword evidence="3" id="KW-0862">Zinc</keyword>
<keyword evidence="7" id="KW-1185">Reference proteome</keyword>
<dbReference type="InterPro" id="IPR013083">
    <property type="entry name" value="Znf_RING/FYVE/PHD"/>
</dbReference>
<protein>
    <recommendedName>
        <fullName evidence="5">PHD-type domain-containing protein</fullName>
    </recommendedName>
</protein>
<dbReference type="PANTHER" id="PTHR47162">
    <property type="entry name" value="OS02G0192300 PROTEIN"/>
    <property type="match status" value="1"/>
</dbReference>
<dbReference type="PROSITE" id="PS50016">
    <property type="entry name" value="ZF_PHD_2"/>
    <property type="match status" value="1"/>
</dbReference>
<dbReference type="InParanoid" id="A0A1E7FXK8"/>
<feature type="domain" description="PHD-type" evidence="5">
    <location>
        <begin position="6"/>
        <end position="51"/>
    </location>
</feature>
<dbReference type="SMART" id="SM00249">
    <property type="entry name" value="PHD"/>
    <property type="match status" value="1"/>
</dbReference>
<evidence type="ECO:0000259" key="5">
    <source>
        <dbReference type="PROSITE" id="PS50016"/>
    </source>
</evidence>
<dbReference type="InterPro" id="IPR011011">
    <property type="entry name" value="Znf_FYVE_PHD"/>
</dbReference>
<dbReference type="InterPro" id="IPR019787">
    <property type="entry name" value="Znf_PHD-finger"/>
</dbReference>
<dbReference type="Proteomes" id="UP000095751">
    <property type="component" value="Unassembled WGS sequence"/>
</dbReference>
<dbReference type="GO" id="GO:0008270">
    <property type="term" value="F:zinc ion binding"/>
    <property type="evidence" value="ECO:0007669"/>
    <property type="project" value="UniProtKB-KW"/>
</dbReference>
<keyword evidence="1" id="KW-0479">Metal-binding</keyword>
<dbReference type="SUPFAM" id="SSF57903">
    <property type="entry name" value="FYVE/PHD zinc finger"/>
    <property type="match status" value="1"/>
</dbReference>
<reference evidence="6 7" key="1">
    <citation type="submission" date="2016-09" db="EMBL/GenBank/DDBJ databases">
        <title>Extensive genetic diversity and differential bi-allelic expression allows diatom success in the polar Southern Ocean.</title>
        <authorList>
            <consortium name="DOE Joint Genome Institute"/>
            <person name="Mock T."/>
            <person name="Otillar R.P."/>
            <person name="Strauss J."/>
            <person name="Dupont C."/>
            <person name="Frickenhaus S."/>
            <person name="Maumus F."/>
            <person name="Mcmullan M."/>
            <person name="Sanges R."/>
            <person name="Schmutz J."/>
            <person name="Toseland A."/>
            <person name="Valas R."/>
            <person name="Veluchamy A."/>
            <person name="Ward B.J."/>
            <person name="Allen A."/>
            <person name="Barry K."/>
            <person name="Falciatore A."/>
            <person name="Ferrante M."/>
            <person name="Fortunato A.E."/>
            <person name="Gloeckner G."/>
            <person name="Gruber A."/>
            <person name="Hipkin R."/>
            <person name="Janech M."/>
            <person name="Kroth P."/>
            <person name="Leese F."/>
            <person name="Lindquist E."/>
            <person name="Lyon B.R."/>
            <person name="Martin J."/>
            <person name="Mayer C."/>
            <person name="Parker M."/>
            <person name="Quesneville H."/>
            <person name="Raymond J."/>
            <person name="Uhlig C."/>
            <person name="Valentin K.U."/>
            <person name="Worden A.Z."/>
            <person name="Armbrust E.V."/>
            <person name="Bowler C."/>
            <person name="Green B."/>
            <person name="Moulton V."/>
            <person name="Van Oosterhout C."/>
            <person name="Grigoriev I."/>
        </authorList>
    </citation>
    <scope>NUCLEOTIDE SEQUENCE [LARGE SCALE GENOMIC DNA]</scope>
    <source>
        <strain evidence="6 7">CCMP1102</strain>
    </source>
</reference>
<accession>A0A1E7FXK8</accession>
<evidence type="ECO:0000256" key="3">
    <source>
        <dbReference type="ARBA" id="ARBA00022833"/>
    </source>
</evidence>